<protein>
    <submittedName>
        <fullName evidence="2">UDP-glucose:glycoprotein glucosyltransferase isoform X2</fullName>
    </submittedName>
</protein>
<evidence type="ECO:0000313" key="3">
    <source>
        <dbReference type="Proteomes" id="UP000321947"/>
    </source>
</evidence>
<dbReference type="Pfam" id="PF18400">
    <property type="entry name" value="Thioredoxin_12"/>
    <property type="match status" value="1"/>
</dbReference>
<dbReference type="PANTHER" id="PTHR11226:SF0">
    <property type="entry name" value="UDP-GLUCOSE:GLYCOPROTEIN GLUCOSYLTRANSFERASE"/>
    <property type="match status" value="1"/>
</dbReference>
<evidence type="ECO:0000313" key="2">
    <source>
        <dbReference type="EMBL" id="TYK22578.1"/>
    </source>
</evidence>
<sequence>MTEIPSNNMKITTIPLTDHAVFPSTAESSPSSPSLRGSLWKPHTLGNLRSGCRPLIVVLLLAIYGGSGVFAEIRKPKNVQVAVQAKWSGTSVLLEAGELLAKEQKDLYWEFIEVWLREEGNDADADAPTAKACLKKILKHGRSLLNEPLASLYEFSLVLRSASPRLVLYQQLADESLSSFPLPEENNSNIVGEGNESIERKISGTSVVGLKPKTPGGKCCWVDTGGSLFFDVPELLTWLQNPAESVGDSIQPPDLYDFDHIHFGSSSRSRLAILYGALGTYCFKQFHVTLVNAAKEGKVRYVVRPVIPSGCEVKINSCGAVGARGSLNLGGYGVELALKNMEYKAMDDSAIKKGQFSFGVYSEVI</sequence>
<dbReference type="EMBL" id="SSTD01004953">
    <property type="protein sequence ID" value="TYK22578.1"/>
    <property type="molecule type" value="Genomic_DNA"/>
</dbReference>
<keyword evidence="2" id="KW-0808">Transferase</keyword>
<organism evidence="2 3">
    <name type="scientific">Cucumis melo var. makuwa</name>
    <name type="common">Oriental melon</name>
    <dbReference type="NCBI Taxonomy" id="1194695"/>
    <lineage>
        <taxon>Eukaryota</taxon>
        <taxon>Viridiplantae</taxon>
        <taxon>Streptophyta</taxon>
        <taxon>Embryophyta</taxon>
        <taxon>Tracheophyta</taxon>
        <taxon>Spermatophyta</taxon>
        <taxon>Magnoliopsida</taxon>
        <taxon>eudicotyledons</taxon>
        <taxon>Gunneridae</taxon>
        <taxon>Pentapetalae</taxon>
        <taxon>rosids</taxon>
        <taxon>fabids</taxon>
        <taxon>Cucurbitales</taxon>
        <taxon>Cucurbitaceae</taxon>
        <taxon>Benincaseae</taxon>
        <taxon>Cucumis</taxon>
    </lineage>
</organism>
<reference evidence="2 3" key="1">
    <citation type="submission" date="2019-08" db="EMBL/GenBank/DDBJ databases">
        <title>Draft genome sequences of two oriental melons (Cucumis melo L. var makuwa).</title>
        <authorList>
            <person name="Kwon S.-Y."/>
        </authorList>
    </citation>
    <scope>NUCLEOTIDE SEQUENCE [LARGE SCALE GENOMIC DNA]</scope>
    <source>
        <strain evidence="3">cv. Chang Bougi</strain>
        <tissue evidence="2">Leaf</tissue>
    </source>
</reference>
<dbReference type="InterPro" id="IPR009448">
    <property type="entry name" value="UDP-g_GGtrans"/>
</dbReference>
<name>A0A5D3DGI9_CUCMM</name>
<dbReference type="PANTHER" id="PTHR11226">
    <property type="entry name" value="UDP-GLUCOSE GLYCOPROTEIN:GLUCOSYLTRANSFERASE"/>
    <property type="match status" value="1"/>
</dbReference>
<comment type="caution">
    <text evidence="2">The sequence shown here is derived from an EMBL/GenBank/DDBJ whole genome shotgun (WGS) entry which is preliminary data.</text>
</comment>
<dbReference type="AlphaFoldDB" id="A0A5D3DGI9"/>
<dbReference type="GO" id="GO:0018279">
    <property type="term" value="P:protein N-linked glycosylation via asparagine"/>
    <property type="evidence" value="ECO:0007669"/>
    <property type="project" value="TreeGrafter"/>
</dbReference>
<dbReference type="GO" id="GO:0005783">
    <property type="term" value="C:endoplasmic reticulum"/>
    <property type="evidence" value="ECO:0007669"/>
    <property type="project" value="TreeGrafter"/>
</dbReference>
<gene>
    <name evidence="2" type="ORF">E5676_scaffold584G00330</name>
</gene>
<dbReference type="InterPro" id="IPR040693">
    <property type="entry name" value="UGGT_TRXL_1"/>
</dbReference>
<accession>A0A5D3DGI9</accession>
<evidence type="ECO:0000259" key="1">
    <source>
        <dbReference type="Pfam" id="PF18400"/>
    </source>
</evidence>
<dbReference type="GO" id="GO:0036503">
    <property type="term" value="P:ERAD pathway"/>
    <property type="evidence" value="ECO:0007669"/>
    <property type="project" value="TreeGrafter"/>
</dbReference>
<proteinExistence type="predicted"/>
<dbReference type="GO" id="GO:0051082">
    <property type="term" value="F:unfolded protein binding"/>
    <property type="evidence" value="ECO:0007669"/>
    <property type="project" value="TreeGrafter"/>
</dbReference>
<dbReference type="GO" id="GO:0003980">
    <property type="term" value="F:UDP-glucose:glycoprotein glucosyltransferase activity"/>
    <property type="evidence" value="ECO:0007669"/>
    <property type="project" value="InterPro"/>
</dbReference>
<dbReference type="Proteomes" id="UP000321947">
    <property type="component" value="Unassembled WGS sequence"/>
</dbReference>
<feature type="domain" description="UGGT thioredoxin-like" evidence="1">
    <location>
        <begin position="90"/>
        <end position="312"/>
    </location>
</feature>